<feature type="region of interest" description="Disordered" evidence="1">
    <location>
        <begin position="1"/>
        <end position="47"/>
    </location>
</feature>
<evidence type="ECO:0000313" key="3">
    <source>
        <dbReference type="Proteomes" id="UP000316304"/>
    </source>
</evidence>
<dbReference type="EMBL" id="SJPT01000006">
    <property type="protein sequence ID" value="TWU21612.1"/>
    <property type="molecule type" value="Genomic_DNA"/>
</dbReference>
<sequence>METEQKQLKMMSKGRRHANFLAAHPDSKPLRSREGGEHGVGSPASEDNVGGRFFNRFIADVPGVA</sequence>
<reference evidence="2 3" key="1">
    <citation type="submission" date="2019-02" db="EMBL/GenBank/DDBJ databases">
        <title>Deep-cultivation of Planctomycetes and their phenomic and genomic characterization uncovers novel biology.</title>
        <authorList>
            <person name="Wiegand S."/>
            <person name="Jogler M."/>
            <person name="Boedeker C."/>
            <person name="Pinto D."/>
            <person name="Vollmers J."/>
            <person name="Rivas-Marin E."/>
            <person name="Kohn T."/>
            <person name="Peeters S.H."/>
            <person name="Heuer A."/>
            <person name="Rast P."/>
            <person name="Oberbeckmann S."/>
            <person name="Bunk B."/>
            <person name="Jeske O."/>
            <person name="Meyerdierks A."/>
            <person name="Storesund J.E."/>
            <person name="Kallscheuer N."/>
            <person name="Luecker S."/>
            <person name="Lage O.M."/>
            <person name="Pohl T."/>
            <person name="Merkel B.J."/>
            <person name="Hornburger P."/>
            <person name="Mueller R.-W."/>
            <person name="Bruemmer F."/>
            <person name="Labrenz M."/>
            <person name="Spormann A.M."/>
            <person name="Op Den Camp H."/>
            <person name="Overmann J."/>
            <person name="Amann R."/>
            <person name="Jetten M.S.M."/>
            <person name="Mascher T."/>
            <person name="Medema M.H."/>
            <person name="Devos D.P."/>
            <person name="Kaster A.-K."/>
            <person name="Ovreas L."/>
            <person name="Rohde M."/>
            <person name="Galperin M.Y."/>
            <person name="Jogler C."/>
        </authorList>
    </citation>
    <scope>NUCLEOTIDE SEQUENCE [LARGE SCALE GENOMIC DNA]</scope>
    <source>
        <strain evidence="2 3">Pla52o</strain>
    </source>
</reference>
<evidence type="ECO:0000313" key="2">
    <source>
        <dbReference type="EMBL" id="TWU21612.1"/>
    </source>
</evidence>
<feature type="compositionally biased region" description="Basic and acidic residues" evidence="1">
    <location>
        <begin position="25"/>
        <end position="37"/>
    </location>
</feature>
<dbReference type="Proteomes" id="UP000316304">
    <property type="component" value="Unassembled WGS sequence"/>
</dbReference>
<evidence type="ECO:0000256" key="1">
    <source>
        <dbReference type="SAM" id="MobiDB-lite"/>
    </source>
</evidence>
<accession>A0A5C6CBZ7</accession>
<comment type="caution">
    <text evidence="2">The sequence shown here is derived from an EMBL/GenBank/DDBJ whole genome shotgun (WGS) entry which is preliminary data.</text>
</comment>
<organism evidence="2 3">
    <name type="scientific">Novipirellula galeiformis</name>
    <dbReference type="NCBI Taxonomy" id="2528004"/>
    <lineage>
        <taxon>Bacteria</taxon>
        <taxon>Pseudomonadati</taxon>
        <taxon>Planctomycetota</taxon>
        <taxon>Planctomycetia</taxon>
        <taxon>Pirellulales</taxon>
        <taxon>Pirellulaceae</taxon>
        <taxon>Novipirellula</taxon>
    </lineage>
</organism>
<dbReference type="AlphaFoldDB" id="A0A5C6CBZ7"/>
<keyword evidence="3" id="KW-1185">Reference proteome</keyword>
<proteinExistence type="predicted"/>
<name>A0A5C6CBZ7_9BACT</name>
<protein>
    <submittedName>
        <fullName evidence="2">Uncharacterized protein</fullName>
    </submittedName>
</protein>
<gene>
    <name evidence="2" type="ORF">Pla52o_37990</name>
</gene>